<proteinExistence type="predicted"/>
<evidence type="ECO:0000313" key="1">
    <source>
        <dbReference type="EMBL" id="CAB4949768.1"/>
    </source>
</evidence>
<accession>A0A6J7K1L2</accession>
<name>A0A6J7K1L2_9ZZZZ</name>
<dbReference type="EMBL" id="CAFBMW010000021">
    <property type="protein sequence ID" value="CAB4949768.1"/>
    <property type="molecule type" value="Genomic_DNA"/>
</dbReference>
<protein>
    <submittedName>
        <fullName evidence="1">Unannotated protein</fullName>
    </submittedName>
</protein>
<gene>
    <name evidence="1" type="ORF">UFOPK3662_02463</name>
</gene>
<sequence length="40" mass="4224">MNRKAPRILVASIALIGMIGLSSPAEAAPAKQQARTVWCC</sequence>
<dbReference type="AlphaFoldDB" id="A0A6J7K1L2"/>
<reference evidence="1" key="1">
    <citation type="submission" date="2020-05" db="EMBL/GenBank/DDBJ databases">
        <authorList>
            <person name="Chiriac C."/>
            <person name="Salcher M."/>
            <person name="Ghai R."/>
            <person name="Kavagutti S V."/>
        </authorList>
    </citation>
    <scope>NUCLEOTIDE SEQUENCE</scope>
</reference>
<organism evidence="1">
    <name type="scientific">freshwater metagenome</name>
    <dbReference type="NCBI Taxonomy" id="449393"/>
    <lineage>
        <taxon>unclassified sequences</taxon>
        <taxon>metagenomes</taxon>
        <taxon>ecological metagenomes</taxon>
    </lineage>
</organism>